<dbReference type="Proteomes" id="UP000504608">
    <property type="component" value="Unplaced"/>
</dbReference>
<protein>
    <recommendedName>
        <fullName evidence="9">Kinetochore protein SPC25</fullName>
    </recommendedName>
</protein>
<evidence type="ECO:0000256" key="5">
    <source>
        <dbReference type="ARBA" id="ARBA00022776"/>
    </source>
</evidence>
<dbReference type="AlphaFoldDB" id="A0A6J1JH38"/>
<evidence type="ECO:0000313" key="14">
    <source>
        <dbReference type="RefSeq" id="XP_022988401.1"/>
    </source>
</evidence>
<feature type="domain" description="Chromosome segregation protein Spc25 C-terminal" evidence="12">
    <location>
        <begin position="165"/>
        <end position="233"/>
    </location>
</feature>
<reference evidence="14" key="1">
    <citation type="submission" date="2025-08" db="UniProtKB">
        <authorList>
            <consortium name="RefSeq"/>
        </authorList>
    </citation>
    <scope>IDENTIFICATION</scope>
    <source>
        <tissue evidence="14">Young leaves</tissue>
    </source>
</reference>
<evidence type="ECO:0000313" key="13">
    <source>
        <dbReference type="Proteomes" id="UP000504608"/>
    </source>
</evidence>
<evidence type="ECO:0000256" key="2">
    <source>
        <dbReference type="ARBA" id="ARBA00006379"/>
    </source>
</evidence>
<dbReference type="GO" id="GO:0051301">
    <property type="term" value="P:cell division"/>
    <property type="evidence" value="ECO:0007669"/>
    <property type="project" value="UniProtKB-UniRule"/>
</dbReference>
<dbReference type="PANTHER" id="PTHR14281:SF0">
    <property type="entry name" value="KINETOCHORE PROTEIN SPC25"/>
    <property type="match status" value="1"/>
</dbReference>
<sequence length="318" mass="36081">MENKAEDSVCERMESLRIVREKEIAVQQQKMQSFADSFRKSLESITARSRENARIIQGKLGELKARLRKAEDELAKALAVKTRKEAKRLALTDSLATSKSRIEELRNNLQDCKARRDEYSTTISRQSLEALSPYEHKQPQESDCRNEIQEAISWYNRVLDFHIEGGHGVKFSFKKINVDDPDKEYSFTIRHANDTYTLLDCNPSLQGIEELIHELNNTNGLFKFVRIIRRRFQEAAAEGVGAQALSLHQGSTIISMSAPGLTSSSDRSESSTEEIDNQVQLEETNKPSKKTSSGKKPAIQSLGSAFSLRRTPRFKVKK</sequence>
<keyword evidence="7 9" id="KW-0131">Cell cycle</keyword>
<accession>A0A6J1JH38</accession>
<proteinExistence type="inferred from homology"/>
<dbReference type="PANTHER" id="PTHR14281">
    <property type="entry name" value="KINETOCHORE PROTEIN SPC25-RELATED"/>
    <property type="match status" value="1"/>
</dbReference>
<keyword evidence="9" id="KW-0539">Nucleus</keyword>
<comment type="subunit">
    <text evidence="9">Component of the NDC80 complex.</text>
</comment>
<dbReference type="KEGG" id="cmax:111485654"/>
<dbReference type="OrthoDB" id="6353017at2759"/>
<keyword evidence="3 9" id="KW-0158">Chromosome</keyword>
<comment type="similarity">
    <text evidence="2 9">Belongs to the SPC25 family.</text>
</comment>
<dbReference type="GO" id="GO:0007059">
    <property type="term" value="P:chromosome segregation"/>
    <property type="evidence" value="ECO:0007669"/>
    <property type="project" value="InterPro"/>
</dbReference>
<evidence type="ECO:0000256" key="8">
    <source>
        <dbReference type="ARBA" id="ARBA00023328"/>
    </source>
</evidence>
<dbReference type="GeneID" id="111485654"/>
<keyword evidence="6 10" id="KW-0175">Coiled coil</keyword>
<evidence type="ECO:0000256" key="11">
    <source>
        <dbReference type="SAM" id="MobiDB-lite"/>
    </source>
</evidence>
<evidence type="ECO:0000256" key="10">
    <source>
        <dbReference type="SAM" id="Coils"/>
    </source>
</evidence>
<comment type="subcellular location">
    <subcellularLocation>
        <location evidence="1">Chromosome</location>
        <location evidence="1">Centromere</location>
    </subcellularLocation>
    <subcellularLocation>
        <location evidence="9">Nucleus</location>
    </subcellularLocation>
    <subcellularLocation>
        <location evidence="9">Chromosome</location>
        <location evidence="9">Centromere</location>
        <location evidence="9">Kinetochore</location>
    </subcellularLocation>
</comment>
<dbReference type="Pfam" id="PF08234">
    <property type="entry name" value="Spindle_Spc25"/>
    <property type="match status" value="1"/>
</dbReference>
<evidence type="ECO:0000256" key="9">
    <source>
        <dbReference type="RuleBase" id="RU367150"/>
    </source>
</evidence>
<evidence type="ECO:0000256" key="7">
    <source>
        <dbReference type="ARBA" id="ARBA00023306"/>
    </source>
</evidence>
<evidence type="ECO:0000259" key="12">
    <source>
        <dbReference type="Pfam" id="PF08234"/>
    </source>
</evidence>
<dbReference type="InterPro" id="IPR045143">
    <property type="entry name" value="Spc25"/>
</dbReference>
<comment type="function">
    <text evidence="9">Acts as a component of the essential kinetochore-associated NDC80 complex, which is required for chromosome segregation and spindle checkpoint activity.</text>
</comment>
<dbReference type="FunFam" id="3.30.457.50:FF:000001">
    <property type="entry name" value="Probable kinetochore protein spc25"/>
    <property type="match status" value="1"/>
</dbReference>
<dbReference type="InterPro" id="IPR013255">
    <property type="entry name" value="Spc25_C"/>
</dbReference>
<evidence type="ECO:0000256" key="3">
    <source>
        <dbReference type="ARBA" id="ARBA00022454"/>
    </source>
</evidence>
<feature type="region of interest" description="Disordered" evidence="11">
    <location>
        <begin position="256"/>
        <end position="318"/>
    </location>
</feature>
<keyword evidence="4 9" id="KW-0132">Cell division</keyword>
<keyword evidence="13" id="KW-1185">Reference proteome</keyword>
<keyword evidence="8 9" id="KW-0137">Centromere</keyword>
<keyword evidence="5 9" id="KW-0498">Mitosis</keyword>
<dbReference type="GO" id="GO:0031262">
    <property type="term" value="C:Ndc80 complex"/>
    <property type="evidence" value="ECO:0007669"/>
    <property type="project" value="InterPro"/>
</dbReference>
<dbReference type="Gene3D" id="3.30.457.50">
    <property type="entry name" value="Chromosome segregation protein Spc25"/>
    <property type="match status" value="1"/>
</dbReference>
<dbReference type="CDD" id="cd23784">
    <property type="entry name" value="RWD_Spc25"/>
    <property type="match status" value="1"/>
</dbReference>
<organism evidence="13 14">
    <name type="scientific">Cucurbita maxima</name>
    <name type="common">Pumpkin</name>
    <name type="synonym">Winter squash</name>
    <dbReference type="NCBI Taxonomy" id="3661"/>
    <lineage>
        <taxon>Eukaryota</taxon>
        <taxon>Viridiplantae</taxon>
        <taxon>Streptophyta</taxon>
        <taxon>Embryophyta</taxon>
        <taxon>Tracheophyta</taxon>
        <taxon>Spermatophyta</taxon>
        <taxon>Magnoliopsida</taxon>
        <taxon>eudicotyledons</taxon>
        <taxon>Gunneridae</taxon>
        <taxon>Pentapetalae</taxon>
        <taxon>rosids</taxon>
        <taxon>fabids</taxon>
        <taxon>Cucurbitales</taxon>
        <taxon>Cucurbitaceae</taxon>
        <taxon>Cucurbiteae</taxon>
        <taxon>Cucurbita</taxon>
    </lineage>
</organism>
<evidence type="ECO:0000256" key="4">
    <source>
        <dbReference type="ARBA" id="ARBA00022618"/>
    </source>
</evidence>
<name>A0A6J1JH38_CUCMA</name>
<evidence type="ECO:0000256" key="6">
    <source>
        <dbReference type="ARBA" id="ARBA00023054"/>
    </source>
</evidence>
<dbReference type="GO" id="GO:0005634">
    <property type="term" value="C:nucleus"/>
    <property type="evidence" value="ECO:0007669"/>
    <property type="project" value="UniProtKB-SubCell"/>
</dbReference>
<feature type="coiled-coil region" evidence="10">
    <location>
        <begin position="53"/>
        <end position="122"/>
    </location>
</feature>
<evidence type="ECO:0000256" key="1">
    <source>
        <dbReference type="ARBA" id="ARBA00004584"/>
    </source>
</evidence>
<gene>
    <name evidence="14" type="primary">LOC111485654</name>
</gene>
<keyword evidence="9" id="KW-0995">Kinetochore</keyword>
<dbReference type="RefSeq" id="XP_022988401.1">
    <property type="nucleotide sequence ID" value="XM_023132633.1"/>
</dbReference>